<evidence type="ECO:0000256" key="3">
    <source>
        <dbReference type="SAM" id="Phobius"/>
    </source>
</evidence>
<dbReference type="Proteomes" id="UP001146120">
    <property type="component" value="Unassembled WGS sequence"/>
</dbReference>
<accession>A0AAV2Z0J1</accession>
<keyword evidence="3" id="KW-1133">Transmembrane helix</keyword>
<dbReference type="PANTHER" id="PTHR12406:SF42">
    <property type="entry name" value="PNPLA DOMAIN-CONTAINING PROTEIN"/>
    <property type="match status" value="1"/>
</dbReference>
<comment type="caution">
    <text evidence="5">The sequence shown here is derived from an EMBL/GenBank/DDBJ whole genome shotgun (WGS) entry which is preliminary data.</text>
</comment>
<dbReference type="EMBL" id="DAKRPA010000090">
    <property type="protein sequence ID" value="DAZ99109.1"/>
    <property type="molecule type" value="Genomic_DNA"/>
</dbReference>
<feature type="domain" description="PNPLA" evidence="4">
    <location>
        <begin position="12"/>
        <end position="177"/>
    </location>
</feature>
<evidence type="ECO:0000256" key="1">
    <source>
        <dbReference type="ARBA" id="ARBA00023098"/>
    </source>
</evidence>
<feature type="transmembrane region" description="Helical" evidence="3">
    <location>
        <begin position="302"/>
        <end position="322"/>
    </location>
</feature>
<dbReference type="PROSITE" id="PS51635">
    <property type="entry name" value="PNPLA"/>
    <property type="match status" value="1"/>
</dbReference>
<reference evidence="5" key="1">
    <citation type="submission" date="2022-11" db="EMBL/GenBank/DDBJ databases">
        <authorList>
            <person name="Morgan W.R."/>
            <person name="Tartar A."/>
        </authorList>
    </citation>
    <scope>NUCLEOTIDE SEQUENCE</scope>
    <source>
        <strain evidence="5">ARSEF 373</strain>
    </source>
</reference>
<feature type="short sequence motif" description="DGA/G" evidence="2">
    <location>
        <begin position="164"/>
        <end position="166"/>
    </location>
</feature>
<evidence type="ECO:0000313" key="6">
    <source>
        <dbReference type="Proteomes" id="UP001146120"/>
    </source>
</evidence>
<dbReference type="GO" id="GO:0055088">
    <property type="term" value="P:lipid homeostasis"/>
    <property type="evidence" value="ECO:0007669"/>
    <property type="project" value="TreeGrafter"/>
</dbReference>
<comment type="caution">
    <text evidence="2">Lacks conserved residue(s) required for the propagation of feature annotation.</text>
</comment>
<keyword evidence="6" id="KW-1185">Reference proteome</keyword>
<dbReference type="GO" id="GO:0005737">
    <property type="term" value="C:cytoplasm"/>
    <property type="evidence" value="ECO:0007669"/>
    <property type="project" value="TreeGrafter"/>
</dbReference>
<protein>
    <recommendedName>
        <fullName evidence="4">PNPLA domain-containing protein</fullName>
    </recommendedName>
</protein>
<proteinExistence type="predicted"/>
<keyword evidence="2" id="KW-0378">Hydrolase</keyword>
<keyword evidence="1 2" id="KW-0443">Lipid metabolism</keyword>
<keyword evidence="3" id="KW-0812">Transmembrane</keyword>
<dbReference type="GO" id="GO:0005811">
    <property type="term" value="C:lipid droplet"/>
    <property type="evidence" value="ECO:0007669"/>
    <property type="project" value="TreeGrafter"/>
</dbReference>
<reference evidence="5" key="2">
    <citation type="journal article" date="2023" name="Microbiol Resour">
        <title>Decontamination and Annotation of the Draft Genome Sequence of the Oomycete Lagenidium giganteum ARSEF 373.</title>
        <authorList>
            <person name="Morgan W.R."/>
            <person name="Tartar A."/>
        </authorList>
    </citation>
    <scope>NUCLEOTIDE SEQUENCE</scope>
    <source>
        <strain evidence="5">ARSEF 373</strain>
    </source>
</reference>
<dbReference type="GO" id="GO:0016020">
    <property type="term" value="C:membrane"/>
    <property type="evidence" value="ECO:0007669"/>
    <property type="project" value="TreeGrafter"/>
</dbReference>
<dbReference type="AlphaFoldDB" id="A0AAV2Z0J1"/>
<dbReference type="GO" id="GO:0019433">
    <property type="term" value="P:triglyceride catabolic process"/>
    <property type="evidence" value="ECO:0007669"/>
    <property type="project" value="TreeGrafter"/>
</dbReference>
<dbReference type="InterPro" id="IPR033562">
    <property type="entry name" value="PLPL"/>
</dbReference>
<feature type="short sequence motif" description="GXSXG" evidence="2">
    <location>
        <begin position="44"/>
        <end position="48"/>
    </location>
</feature>
<evidence type="ECO:0000259" key="4">
    <source>
        <dbReference type="PROSITE" id="PS51635"/>
    </source>
</evidence>
<name>A0AAV2Z0J1_9STRA</name>
<dbReference type="InterPro" id="IPR016035">
    <property type="entry name" value="Acyl_Trfase/lysoPLipase"/>
</dbReference>
<dbReference type="InterPro" id="IPR002641">
    <property type="entry name" value="PNPLA_dom"/>
</dbReference>
<keyword evidence="2" id="KW-0442">Lipid degradation</keyword>
<dbReference type="Pfam" id="PF01734">
    <property type="entry name" value="Patatin"/>
    <property type="match status" value="1"/>
</dbReference>
<gene>
    <name evidence="5" type="ORF">N0F65_008414</name>
</gene>
<evidence type="ECO:0000313" key="5">
    <source>
        <dbReference type="EMBL" id="DAZ99109.1"/>
    </source>
</evidence>
<feature type="active site" description="Nucleophile" evidence="2">
    <location>
        <position position="46"/>
    </location>
</feature>
<evidence type="ECO:0000256" key="2">
    <source>
        <dbReference type="PROSITE-ProRule" id="PRU01161"/>
    </source>
</evidence>
<organism evidence="5 6">
    <name type="scientific">Lagenidium giganteum</name>
    <dbReference type="NCBI Taxonomy" id="4803"/>
    <lineage>
        <taxon>Eukaryota</taxon>
        <taxon>Sar</taxon>
        <taxon>Stramenopiles</taxon>
        <taxon>Oomycota</taxon>
        <taxon>Peronosporomycetes</taxon>
        <taxon>Pythiales</taxon>
        <taxon>Pythiaceae</taxon>
    </lineage>
</organism>
<dbReference type="SUPFAM" id="SSF52151">
    <property type="entry name" value="FabD/lysophospholipase-like"/>
    <property type="match status" value="1"/>
</dbReference>
<dbReference type="GO" id="GO:0004806">
    <property type="term" value="F:triacylglycerol lipase activity"/>
    <property type="evidence" value="ECO:0007669"/>
    <property type="project" value="TreeGrafter"/>
</dbReference>
<sequence>MESQSAKFARSFSFSGVGWLKAYMFGVGKALQEHRLQDGARFIGTSAGSLVATGLVLDWDFEAVRSTILNVCVPTAHSGPLGMFKMRPNLDNAIDWHGNLHRFEQLNANPDRLAIVYSSLSRMKSRRARVFTSPEHVKQSIIASCCATPFAGRPFKLNGEWVMDGGLFDNQPLFDDGETIRVTPFIIAGGEIKPSMYVPPWWALYPPSQRDISWIFDLGYEDGLRWIAKKTGKDISIPNVAGKSFQPWLTTIGRVIGYRTIDSFIHQCYSATSPKHPHAPIVALIPLFVTIAQLMLTSDPGATYLVLVAFILLVAFSLLQLVKLSACAPFNFSEVSAGDNCSVEYAGCE</sequence>
<dbReference type="Gene3D" id="3.40.1090.10">
    <property type="entry name" value="Cytosolic phospholipase A2 catalytic domain"/>
    <property type="match status" value="2"/>
</dbReference>
<dbReference type="PANTHER" id="PTHR12406">
    <property type="entry name" value="CALCIUM-INDEPENDENT PHOSPHOLIPASE A2 IPLA2 -RELATED"/>
    <property type="match status" value="1"/>
</dbReference>
<feature type="active site" description="Proton acceptor" evidence="2">
    <location>
        <position position="164"/>
    </location>
</feature>
<keyword evidence="3" id="KW-0472">Membrane</keyword>